<dbReference type="WBParaSite" id="SMUV_0000704801-mRNA-1">
    <property type="protein sequence ID" value="SMUV_0000704801-mRNA-1"/>
    <property type="gene ID" value="SMUV_0000704801"/>
</dbReference>
<dbReference type="Pfam" id="PF23071">
    <property type="entry name" value="DUF7044"/>
    <property type="match status" value="1"/>
</dbReference>
<reference evidence="3" key="1">
    <citation type="submission" date="2017-02" db="UniProtKB">
        <authorList>
            <consortium name="WormBaseParasite"/>
        </authorList>
    </citation>
    <scope>IDENTIFICATION</scope>
</reference>
<evidence type="ECO:0000313" key="3">
    <source>
        <dbReference type="WBParaSite" id="SMUV_0000704801-mRNA-1"/>
    </source>
</evidence>
<dbReference type="AlphaFoldDB" id="A0A0N5AQS3"/>
<evidence type="ECO:0000313" key="2">
    <source>
        <dbReference type="Proteomes" id="UP000046393"/>
    </source>
</evidence>
<accession>A0A0N5AQS3</accession>
<proteinExistence type="predicted"/>
<dbReference type="InterPro" id="IPR055472">
    <property type="entry name" value="DUF7044"/>
</dbReference>
<sequence length="135" mass="15098">MSRSTTVNGCKINALLQGTFHKQPTGNEITTLDFQQQSTVTYEQVVITATSVSSWGECYENVDNSYIFGLKRTGDSYCFRCVTMIIRASNIIQAAHASTNSCRSSIAEARSTCFDENSISPFEGTFLYRKYRETV</sequence>
<feature type="domain" description="DUF7044" evidence="1">
    <location>
        <begin position="9"/>
        <end position="117"/>
    </location>
</feature>
<protein>
    <recommendedName>
        <fullName evidence="1">DUF7044 domain-containing protein</fullName>
    </recommendedName>
</protein>
<dbReference type="PANTHER" id="PTHR22255">
    <property type="entry name" value="LP06548P"/>
    <property type="match status" value="1"/>
</dbReference>
<organism evidence="2 3">
    <name type="scientific">Syphacia muris</name>
    <dbReference type="NCBI Taxonomy" id="451379"/>
    <lineage>
        <taxon>Eukaryota</taxon>
        <taxon>Metazoa</taxon>
        <taxon>Ecdysozoa</taxon>
        <taxon>Nematoda</taxon>
        <taxon>Chromadorea</taxon>
        <taxon>Rhabditida</taxon>
        <taxon>Spirurina</taxon>
        <taxon>Oxyuridomorpha</taxon>
        <taxon>Oxyuroidea</taxon>
        <taxon>Oxyuridae</taxon>
        <taxon>Syphacia</taxon>
    </lineage>
</organism>
<dbReference type="Proteomes" id="UP000046393">
    <property type="component" value="Unplaced"/>
</dbReference>
<evidence type="ECO:0000259" key="1">
    <source>
        <dbReference type="Pfam" id="PF23071"/>
    </source>
</evidence>
<keyword evidence="2" id="KW-1185">Reference proteome</keyword>
<dbReference type="PANTHER" id="PTHR22255:SF4">
    <property type="entry name" value="CATION-INDEPENDENT MANNOSE-6-PHOSPHATE RECEPTOR"/>
    <property type="match status" value="1"/>
</dbReference>
<name>A0A0N5AQS3_9BILA</name>